<proteinExistence type="predicted"/>
<dbReference type="Pfam" id="PF00188">
    <property type="entry name" value="CAP"/>
    <property type="match status" value="1"/>
</dbReference>
<name>A0AA96F809_9MICO</name>
<dbReference type="PANTHER" id="PTHR31157">
    <property type="entry name" value="SCP DOMAIN-CONTAINING PROTEIN"/>
    <property type="match status" value="1"/>
</dbReference>
<feature type="region of interest" description="Disordered" evidence="1">
    <location>
        <begin position="81"/>
        <end position="133"/>
    </location>
</feature>
<accession>A0AA96F809</accession>
<dbReference type="EMBL" id="CP134879">
    <property type="protein sequence ID" value="WNM24964.1"/>
    <property type="molecule type" value="Genomic_DNA"/>
</dbReference>
<dbReference type="CDD" id="cd05379">
    <property type="entry name" value="CAP_bacterial"/>
    <property type="match status" value="1"/>
</dbReference>
<dbReference type="Gene3D" id="3.40.33.10">
    <property type="entry name" value="CAP"/>
    <property type="match status" value="1"/>
</dbReference>
<gene>
    <name evidence="3" type="ORF">RN606_02095</name>
</gene>
<dbReference type="InterPro" id="IPR035940">
    <property type="entry name" value="CAP_sf"/>
</dbReference>
<evidence type="ECO:0000313" key="4">
    <source>
        <dbReference type="Proteomes" id="UP001304125"/>
    </source>
</evidence>
<dbReference type="InterPro" id="IPR014044">
    <property type="entry name" value="CAP_dom"/>
</dbReference>
<evidence type="ECO:0000313" key="3">
    <source>
        <dbReference type="EMBL" id="WNM24964.1"/>
    </source>
</evidence>
<dbReference type="PANTHER" id="PTHR31157:SF1">
    <property type="entry name" value="SCP DOMAIN-CONTAINING PROTEIN"/>
    <property type="match status" value="1"/>
</dbReference>
<dbReference type="AlphaFoldDB" id="A0AA96F809"/>
<dbReference type="SUPFAM" id="SSF55797">
    <property type="entry name" value="PR-1-like"/>
    <property type="match status" value="1"/>
</dbReference>
<evidence type="ECO:0000256" key="1">
    <source>
        <dbReference type="SAM" id="MobiDB-lite"/>
    </source>
</evidence>
<reference evidence="3 4" key="1">
    <citation type="submission" date="2023-09" db="EMBL/GenBank/DDBJ databases">
        <title>Demequina sp. a novel bacteria isolated from Capsicum annuum.</title>
        <authorList>
            <person name="Humaira Z."/>
            <person name="Lee J."/>
            <person name="Cho D."/>
        </authorList>
    </citation>
    <scope>NUCLEOTIDE SEQUENCE [LARGE SCALE GENOMIC DNA]</scope>
    <source>
        <strain evidence="3 4">OYTSA14</strain>
    </source>
</reference>
<organism evidence="3 4">
    <name type="scientific">Demequina capsici</name>
    <dbReference type="NCBI Taxonomy" id="3075620"/>
    <lineage>
        <taxon>Bacteria</taxon>
        <taxon>Bacillati</taxon>
        <taxon>Actinomycetota</taxon>
        <taxon>Actinomycetes</taxon>
        <taxon>Micrococcales</taxon>
        <taxon>Demequinaceae</taxon>
        <taxon>Demequina</taxon>
    </lineage>
</organism>
<evidence type="ECO:0000259" key="2">
    <source>
        <dbReference type="SMART" id="SM00198"/>
    </source>
</evidence>
<dbReference type="RefSeq" id="WP_313499520.1">
    <property type="nucleotide sequence ID" value="NZ_CP134879.1"/>
</dbReference>
<dbReference type="Proteomes" id="UP001304125">
    <property type="component" value="Chromosome"/>
</dbReference>
<protein>
    <submittedName>
        <fullName evidence="3">CAP domain-containing protein</fullName>
    </submittedName>
</protein>
<feature type="compositionally biased region" description="Low complexity" evidence="1">
    <location>
        <begin position="110"/>
        <end position="128"/>
    </location>
</feature>
<feature type="domain" description="SCP" evidence="2">
    <location>
        <begin position="149"/>
        <end position="263"/>
    </location>
</feature>
<sequence length="263" mass="27070">MEETEVKVRREPRRRWYWAVLAGLLPLAVVGTSVSAAASWIPADVSAAPDTAQSAPSSIATASVKAEGSVETADISSSIPAIEVSKSPEPVPEPVAPVTSTKKSTKKSTSKSSGSTSASTSSTSSSGAAPAQSYTDYCSNPASPYSAGSSAKSLLTAANKERARLGLNSLGWSGSLANAAQSWSQTMLDTDTLSHSGRGQENVGYTYNSLGLSLASGITIIHKAWMHSYGHCTNIMYPGYSVMGAGAVQSGDGTTVYATENFG</sequence>
<dbReference type="SMART" id="SM00198">
    <property type="entry name" value="SCP"/>
    <property type="match status" value="1"/>
</dbReference>
<keyword evidence="4" id="KW-1185">Reference proteome</keyword>